<dbReference type="EMBL" id="JANIIK010000048">
    <property type="protein sequence ID" value="KAJ3599078.1"/>
    <property type="molecule type" value="Genomic_DNA"/>
</dbReference>
<feature type="region of interest" description="Disordered" evidence="1">
    <location>
        <begin position="135"/>
        <end position="159"/>
    </location>
</feature>
<evidence type="ECO:0000256" key="1">
    <source>
        <dbReference type="SAM" id="MobiDB-lite"/>
    </source>
</evidence>
<evidence type="ECO:0000313" key="3">
    <source>
        <dbReference type="Proteomes" id="UP001148018"/>
    </source>
</evidence>
<organism evidence="2 3">
    <name type="scientific">Muraenolepis orangiensis</name>
    <name type="common">Patagonian moray cod</name>
    <dbReference type="NCBI Taxonomy" id="630683"/>
    <lineage>
        <taxon>Eukaryota</taxon>
        <taxon>Metazoa</taxon>
        <taxon>Chordata</taxon>
        <taxon>Craniata</taxon>
        <taxon>Vertebrata</taxon>
        <taxon>Euteleostomi</taxon>
        <taxon>Actinopterygii</taxon>
        <taxon>Neopterygii</taxon>
        <taxon>Teleostei</taxon>
        <taxon>Neoteleostei</taxon>
        <taxon>Acanthomorphata</taxon>
        <taxon>Zeiogadaria</taxon>
        <taxon>Gadariae</taxon>
        <taxon>Gadiformes</taxon>
        <taxon>Muraenolepidoidei</taxon>
        <taxon>Muraenolepididae</taxon>
        <taxon>Muraenolepis</taxon>
    </lineage>
</organism>
<sequence length="286" mass="32636">MAHVEQVAADDVECPQVQVVKRDDGVFSAILHHLSRFWPINLMIRAYRGIWYMFGFKNSRRLYRVTRVILAILPLRLRSAMGYPVSTSIGCALSPEIRICPTQQSGKGNKRKQDELDDEEAGQQTWVDALHQELVSDEESDEDPDYQPSNEEMDSEEYRLRNDTESDFEFNEQGVVIINEVDVPQASMAEMDDEDSTRDTESDIELAEQQVVEQQVVELVFEMMRRDVEAIVTSPLPLVQAHKPRPALVSRRRQTGWVPAGRVNGVWIKAALQTLTLSPRTALLPR</sequence>
<dbReference type="AlphaFoldDB" id="A0A9Q0E362"/>
<reference evidence="2" key="1">
    <citation type="submission" date="2022-07" db="EMBL/GenBank/DDBJ databases">
        <title>Chromosome-level genome of Muraenolepis orangiensis.</title>
        <authorList>
            <person name="Kim J."/>
        </authorList>
    </citation>
    <scope>NUCLEOTIDE SEQUENCE</scope>
    <source>
        <strain evidence="2">KU_S4_2022</strain>
        <tissue evidence="2">Muscle</tissue>
    </source>
</reference>
<feature type="region of interest" description="Disordered" evidence="1">
    <location>
        <begin position="102"/>
        <end position="122"/>
    </location>
</feature>
<comment type="caution">
    <text evidence="2">The sequence shown here is derived from an EMBL/GenBank/DDBJ whole genome shotgun (WGS) entry which is preliminary data.</text>
</comment>
<dbReference type="OrthoDB" id="8946322at2759"/>
<evidence type="ECO:0000313" key="2">
    <source>
        <dbReference type="EMBL" id="KAJ3599078.1"/>
    </source>
</evidence>
<protein>
    <submittedName>
        <fullName evidence="2">Uncharacterized protein</fullName>
    </submittedName>
</protein>
<feature type="compositionally biased region" description="Acidic residues" evidence="1">
    <location>
        <begin position="135"/>
        <end position="155"/>
    </location>
</feature>
<accession>A0A9Q0E362</accession>
<keyword evidence="3" id="KW-1185">Reference proteome</keyword>
<gene>
    <name evidence="2" type="ORF">NHX12_033041</name>
</gene>
<dbReference type="Proteomes" id="UP001148018">
    <property type="component" value="Unassembled WGS sequence"/>
</dbReference>
<proteinExistence type="predicted"/>
<name>A0A9Q0E362_9TELE</name>